<feature type="transmembrane region" description="Helical" evidence="2">
    <location>
        <begin position="40"/>
        <end position="58"/>
    </location>
</feature>
<dbReference type="Proteomes" id="UP001631957">
    <property type="component" value="Unassembled WGS sequence"/>
</dbReference>
<name>A0ABW9HVI0_9ACTN</name>
<dbReference type="RefSeq" id="WP_409123291.1">
    <property type="nucleotide sequence ID" value="NZ_JBJVNI010000012.1"/>
</dbReference>
<evidence type="ECO:0000256" key="1">
    <source>
        <dbReference type="SAM" id="MobiDB-lite"/>
    </source>
</evidence>
<proteinExistence type="predicted"/>
<organism evidence="3 4">
    <name type="scientific">Streptomyces niveiscabiei</name>
    <dbReference type="NCBI Taxonomy" id="164115"/>
    <lineage>
        <taxon>Bacteria</taxon>
        <taxon>Bacillati</taxon>
        <taxon>Actinomycetota</taxon>
        <taxon>Actinomycetes</taxon>
        <taxon>Kitasatosporales</taxon>
        <taxon>Streptomycetaceae</taxon>
        <taxon>Streptomyces</taxon>
    </lineage>
</organism>
<keyword evidence="2" id="KW-0812">Transmembrane</keyword>
<evidence type="ECO:0000256" key="2">
    <source>
        <dbReference type="SAM" id="Phobius"/>
    </source>
</evidence>
<evidence type="ECO:0000313" key="3">
    <source>
        <dbReference type="EMBL" id="MFM9611786.1"/>
    </source>
</evidence>
<comment type="caution">
    <text evidence="3">The sequence shown here is derived from an EMBL/GenBank/DDBJ whole genome shotgun (WGS) entry which is preliminary data.</text>
</comment>
<keyword evidence="4" id="KW-1185">Reference proteome</keyword>
<accession>A0ABW9HVI0</accession>
<protein>
    <submittedName>
        <fullName evidence="3">Uncharacterized protein</fullName>
    </submittedName>
</protein>
<evidence type="ECO:0000313" key="4">
    <source>
        <dbReference type="Proteomes" id="UP001631957"/>
    </source>
</evidence>
<sequence length="222" mass="22861">MSDELSRALHELASAHETPPPLPGPAIRARAVRRSRRRTAVALGVTASALTLLAVGLTRGADDPAPRSHPPAAGRTTSPAPTLTTPPSPASSGAPASAVLTTGAVDLTGRTLTIDGRRMELASGFDNSPTLKGPLTVGGKPGTKTVTVTNTTDGTRYNAVIAFAVELVDADGRPVYIGASDSYNTEGIGTYEKAGGWLALNESDAKWFHGEAELGEVLAVER</sequence>
<dbReference type="EMBL" id="JBJVNI010000012">
    <property type="protein sequence ID" value="MFM9611786.1"/>
    <property type="molecule type" value="Genomic_DNA"/>
</dbReference>
<reference evidence="3 4" key="1">
    <citation type="submission" date="2024-12" db="EMBL/GenBank/DDBJ databases">
        <title>Forecasting of Potato common scab and diversities of Pathogenic streptomyces spp. in china.</title>
        <authorList>
            <person name="Handique U."/>
            <person name="Wu J."/>
        </authorList>
    </citation>
    <scope>NUCLEOTIDE SEQUENCE [LARGE SCALE GENOMIC DNA]</scope>
    <source>
        <strain evidence="3 4">ZRIMU1530</strain>
    </source>
</reference>
<keyword evidence="2" id="KW-1133">Transmembrane helix</keyword>
<feature type="region of interest" description="Disordered" evidence="1">
    <location>
        <begin position="61"/>
        <end position="97"/>
    </location>
</feature>
<keyword evidence="2" id="KW-0472">Membrane</keyword>
<gene>
    <name evidence="3" type="ORF">ACKI18_24100</name>
</gene>